<comment type="similarity">
    <text evidence="2">Belongs to the bacterial solute-binding protein 1 family.</text>
</comment>
<dbReference type="PANTHER" id="PTHR43649:SF31">
    <property type="entry name" value="SN-GLYCEROL-3-PHOSPHATE-BINDING PERIPLASMIC PROTEIN UGPB"/>
    <property type="match status" value="1"/>
</dbReference>
<protein>
    <submittedName>
        <fullName evidence="5">ABC transporter substrate-binding protein</fullName>
    </submittedName>
</protein>
<dbReference type="SUPFAM" id="SSF53850">
    <property type="entry name" value="Periplasmic binding protein-like II"/>
    <property type="match status" value="1"/>
</dbReference>
<comment type="subcellular location">
    <subcellularLocation>
        <location evidence="1">Cell envelope</location>
    </subcellularLocation>
</comment>
<proteinExistence type="inferred from homology"/>
<accession>A0ABV8VV85</accession>
<dbReference type="Proteomes" id="UP001595880">
    <property type="component" value="Unassembled WGS sequence"/>
</dbReference>
<evidence type="ECO:0000313" key="5">
    <source>
        <dbReference type="EMBL" id="MFC4386965.1"/>
    </source>
</evidence>
<dbReference type="EMBL" id="JBHSDV010000001">
    <property type="protein sequence ID" value="MFC4386965.1"/>
    <property type="molecule type" value="Genomic_DNA"/>
</dbReference>
<dbReference type="PANTHER" id="PTHR43649">
    <property type="entry name" value="ARABINOSE-BINDING PROTEIN-RELATED"/>
    <property type="match status" value="1"/>
</dbReference>
<evidence type="ECO:0000313" key="6">
    <source>
        <dbReference type="Proteomes" id="UP001595880"/>
    </source>
</evidence>
<gene>
    <name evidence="5" type="ORF">ACFOZ1_03980</name>
</gene>
<keyword evidence="4" id="KW-0732">Signal</keyword>
<keyword evidence="3" id="KW-0813">Transport</keyword>
<dbReference type="Gene3D" id="3.40.190.10">
    <property type="entry name" value="Periplasmic binding protein-like II"/>
    <property type="match status" value="1"/>
</dbReference>
<evidence type="ECO:0000256" key="3">
    <source>
        <dbReference type="ARBA" id="ARBA00022448"/>
    </source>
</evidence>
<dbReference type="InterPro" id="IPR050490">
    <property type="entry name" value="Bact_solute-bd_prot1"/>
</dbReference>
<keyword evidence="6" id="KW-1185">Reference proteome</keyword>
<dbReference type="RefSeq" id="WP_390196172.1">
    <property type="nucleotide sequence ID" value="NZ_JBHSDV010000001.1"/>
</dbReference>
<dbReference type="InterPro" id="IPR006059">
    <property type="entry name" value="SBP"/>
</dbReference>
<evidence type="ECO:0000256" key="4">
    <source>
        <dbReference type="ARBA" id="ARBA00022729"/>
    </source>
</evidence>
<evidence type="ECO:0000256" key="2">
    <source>
        <dbReference type="ARBA" id="ARBA00008520"/>
    </source>
</evidence>
<dbReference type="Pfam" id="PF13416">
    <property type="entry name" value="SBP_bac_8"/>
    <property type="match status" value="1"/>
</dbReference>
<organism evidence="5 6">
    <name type="scientific">Gracilibacillus marinus</name>
    <dbReference type="NCBI Taxonomy" id="630535"/>
    <lineage>
        <taxon>Bacteria</taxon>
        <taxon>Bacillati</taxon>
        <taxon>Bacillota</taxon>
        <taxon>Bacilli</taxon>
        <taxon>Bacillales</taxon>
        <taxon>Bacillaceae</taxon>
        <taxon>Gracilibacillus</taxon>
    </lineage>
</organism>
<comment type="caution">
    <text evidence="5">The sequence shown here is derived from an EMBL/GenBank/DDBJ whole genome shotgun (WGS) entry which is preliminary data.</text>
</comment>
<evidence type="ECO:0000256" key="1">
    <source>
        <dbReference type="ARBA" id="ARBA00004196"/>
    </source>
</evidence>
<sequence length="426" mass="50165">MYRFLSICMIVIVCLTGCVSQSVEPVLDSSFYQKYNGKLKNETQQVSNHLVIWTPENIFENSLPRFQEMYPDMEIIIETVDKEELVNKYLTSLIVGKTPDVFIFPDQYLGMFRGVGGLEELNESTYYEEEFFKKRPQALLDEHIYNDKMRTFPLLFFPYVTFYRADIFEENNYPHEPLELSKYINKATNWYKLAYGFYNHNQYIMESDHSLIEIALRTSNFLNDDVEYIVENSPFNETIKAAQLVTNKPYDHYVNIWEDSGKEALANDQLVMFYSPSYMKDNLEQWLPEQKGKWAITTLPFGLRGVDKDASLSAAISSSSNNKKAAWQFIKHMANDMLNMYTHPIQSDFYRNDDIQKIYRKMIDENNPGTPSPLDREIKWIWNHSIKEFQLGYEIKPLMIEQAHKDVMNFIRQDQQALQNLKSADE</sequence>
<name>A0ABV8VV85_9BACI</name>
<reference evidence="6" key="1">
    <citation type="journal article" date="2019" name="Int. J. Syst. Evol. Microbiol.">
        <title>The Global Catalogue of Microorganisms (GCM) 10K type strain sequencing project: providing services to taxonomists for standard genome sequencing and annotation.</title>
        <authorList>
            <consortium name="The Broad Institute Genomics Platform"/>
            <consortium name="The Broad Institute Genome Sequencing Center for Infectious Disease"/>
            <person name="Wu L."/>
            <person name="Ma J."/>
        </authorList>
    </citation>
    <scope>NUCLEOTIDE SEQUENCE [LARGE SCALE GENOMIC DNA]</scope>
    <source>
        <strain evidence="6">KACC 14058</strain>
    </source>
</reference>